<sequence length="113" mass="12415">FVLRRALSWRQRAATRHPLQRRGCRVTAVQPLTHTKYTSQPGCPYGDGPYPLLVPKTGGLPAISCYCLDPATPLSCLPNLLPSVPRTCSLNVSTSFLNRVILLTFTTFPGNEC</sequence>
<dbReference type="Ensembl" id="ENSCPBT00000024820.1">
    <property type="protein sequence ID" value="ENSCPBP00000021087.1"/>
    <property type="gene ID" value="ENSCPBG00000015156.1"/>
</dbReference>
<evidence type="ECO:0000313" key="1">
    <source>
        <dbReference type="Ensembl" id="ENSCPBP00000021087.1"/>
    </source>
</evidence>
<evidence type="ECO:0000313" key="2">
    <source>
        <dbReference type="Proteomes" id="UP000694380"/>
    </source>
</evidence>
<organism evidence="1 2">
    <name type="scientific">Chrysemys picta bellii</name>
    <name type="common">Western painted turtle</name>
    <name type="synonym">Emys bellii</name>
    <dbReference type="NCBI Taxonomy" id="8478"/>
    <lineage>
        <taxon>Eukaryota</taxon>
        <taxon>Metazoa</taxon>
        <taxon>Chordata</taxon>
        <taxon>Craniata</taxon>
        <taxon>Vertebrata</taxon>
        <taxon>Euteleostomi</taxon>
        <taxon>Archelosauria</taxon>
        <taxon>Testudinata</taxon>
        <taxon>Testudines</taxon>
        <taxon>Cryptodira</taxon>
        <taxon>Durocryptodira</taxon>
        <taxon>Testudinoidea</taxon>
        <taxon>Emydidae</taxon>
        <taxon>Chrysemys</taxon>
    </lineage>
</organism>
<protein>
    <submittedName>
        <fullName evidence="1">Uncharacterized protein</fullName>
    </submittedName>
</protein>
<proteinExistence type="predicted"/>
<reference evidence="1" key="2">
    <citation type="submission" date="2025-09" db="UniProtKB">
        <authorList>
            <consortium name="Ensembl"/>
        </authorList>
    </citation>
    <scope>IDENTIFICATION</scope>
</reference>
<reference evidence="1" key="1">
    <citation type="submission" date="2025-08" db="UniProtKB">
        <authorList>
            <consortium name="Ensembl"/>
        </authorList>
    </citation>
    <scope>IDENTIFICATION</scope>
</reference>
<dbReference type="AlphaFoldDB" id="A0A8C3HPF1"/>
<name>A0A8C3HPF1_CHRPI</name>
<accession>A0A8C3HPF1</accession>
<keyword evidence="2" id="KW-1185">Reference proteome</keyword>
<dbReference type="Proteomes" id="UP000694380">
    <property type="component" value="Unplaced"/>
</dbReference>